<sequence>MGKWKSNLRRSIAWKMVWILVLLIAPFNLAALYIAAQSLNHASAQVLQSMEGLSNLAMQQLDDRMNSMDGFLFSMAEERQDFSVYSMQGERDTDYYLAETSLAQYMKSSVENMSVADGFFWYSPKYADTFMTLVEIYGRNAMENFYLKQDISSWLHENINHYAQWSVVDIEGSKWVIRICNTDNFYYGALFSLDNLKATIMGNTAFPDLQIQFGDYSLKPEFTKDLLNVTTLSSHSNLQMNISLPRSAAYDSLTGVQILSLVLVGLYLLLIPALIWVMRRIIMKPLRRIRNALVHLRNGEQNYRIPEKKSSEEFEEIDATFNSMANRISTLRIENYEKELEKQKMELMNLQLQIRPHFLMNMFNLLYSFAQIESYTNIQKLSLYLSDYFRHIFQNGSELQPFEQEFLLIQKYLEISSMRFPDCYDVLYDIDPETLEVEIPPLLIHNFVENIFKHAVNADRKIQIRIQSYIDGNKAIFIVADNGPGMDEAMAQDMNAGIFSYENSGRVHVGIANSWRRIHYFYGDEGKLHVESTPGEGTCFTIEIPKEVEK</sequence>
<dbReference type="SMART" id="SM00387">
    <property type="entry name" value="HATPase_c"/>
    <property type="match status" value="1"/>
</dbReference>
<evidence type="ECO:0000256" key="8">
    <source>
        <dbReference type="SAM" id="Coils"/>
    </source>
</evidence>
<dbReference type="SMART" id="SM00304">
    <property type="entry name" value="HAMP"/>
    <property type="match status" value="1"/>
</dbReference>
<evidence type="ECO:0000256" key="1">
    <source>
        <dbReference type="ARBA" id="ARBA00000085"/>
    </source>
</evidence>
<keyword evidence="5" id="KW-0808">Transferase</keyword>
<gene>
    <name evidence="12" type="ORF">IAB44_14280</name>
</gene>
<feature type="domain" description="HAMP" evidence="11">
    <location>
        <begin position="280"/>
        <end position="333"/>
    </location>
</feature>
<dbReference type="Pfam" id="PF06580">
    <property type="entry name" value="His_kinase"/>
    <property type="match status" value="1"/>
</dbReference>
<dbReference type="SUPFAM" id="SSF158472">
    <property type="entry name" value="HAMP domain-like"/>
    <property type="match status" value="1"/>
</dbReference>
<dbReference type="Pfam" id="PF00672">
    <property type="entry name" value="HAMP"/>
    <property type="match status" value="1"/>
</dbReference>
<dbReference type="PANTHER" id="PTHR34220:SF7">
    <property type="entry name" value="SENSOR HISTIDINE KINASE YPDA"/>
    <property type="match status" value="1"/>
</dbReference>
<comment type="catalytic activity">
    <reaction evidence="1">
        <text>ATP + protein L-histidine = ADP + protein N-phospho-L-histidine.</text>
        <dbReference type="EC" id="2.7.13.3"/>
    </reaction>
</comment>
<dbReference type="Gene3D" id="3.30.565.10">
    <property type="entry name" value="Histidine kinase-like ATPase, C-terminal domain"/>
    <property type="match status" value="1"/>
</dbReference>
<evidence type="ECO:0000313" key="12">
    <source>
        <dbReference type="EMBL" id="HIS32690.1"/>
    </source>
</evidence>
<reference evidence="12" key="1">
    <citation type="submission" date="2020-10" db="EMBL/GenBank/DDBJ databases">
        <authorList>
            <person name="Gilroy R."/>
        </authorList>
    </citation>
    <scope>NUCLEOTIDE SEQUENCE</scope>
    <source>
        <strain evidence="12">CHK190-19873</strain>
    </source>
</reference>
<dbReference type="AlphaFoldDB" id="A0A9D1JKZ2"/>
<keyword evidence="8" id="KW-0175">Coiled coil</keyword>
<dbReference type="InterPro" id="IPR036890">
    <property type="entry name" value="HATPase_C_sf"/>
</dbReference>
<evidence type="ECO:0000256" key="4">
    <source>
        <dbReference type="ARBA" id="ARBA00022553"/>
    </source>
</evidence>
<feature type="transmembrane region" description="Helical" evidence="9">
    <location>
        <begin position="12"/>
        <end position="36"/>
    </location>
</feature>
<evidence type="ECO:0000259" key="11">
    <source>
        <dbReference type="PROSITE" id="PS50885"/>
    </source>
</evidence>
<feature type="domain" description="Histidine kinase" evidence="10">
    <location>
        <begin position="443"/>
        <end position="548"/>
    </location>
</feature>
<evidence type="ECO:0000256" key="5">
    <source>
        <dbReference type="ARBA" id="ARBA00022679"/>
    </source>
</evidence>
<dbReference type="PANTHER" id="PTHR34220">
    <property type="entry name" value="SENSOR HISTIDINE KINASE YPDA"/>
    <property type="match status" value="1"/>
</dbReference>
<evidence type="ECO:0000256" key="3">
    <source>
        <dbReference type="ARBA" id="ARBA00012438"/>
    </source>
</evidence>
<keyword evidence="4" id="KW-0597">Phosphoprotein</keyword>
<keyword evidence="9" id="KW-0812">Transmembrane</keyword>
<evidence type="ECO:0000256" key="9">
    <source>
        <dbReference type="SAM" id="Phobius"/>
    </source>
</evidence>
<organism evidence="12 13">
    <name type="scientific">Candidatus Limivivens intestinipullorum</name>
    <dbReference type="NCBI Taxonomy" id="2840858"/>
    <lineage>
        <taxon>Bacteria</taxon>
        <taxon>Bacillati</taxon>
        <taxon>Bacillota</taxon>
        <taxon>Clostridia</taxon>
        <taxon>Lachnospirales</taxon>
        <taxon>Lachnospiraceae</taxon>
        <taxon>Lachnospiraceae incertae sedis</taxon>
        <taxon>Candidatus Limivivens</taxon>
    </lineage>
</organism>
<dbReference type="SUPFAM" id="SSF55874">
    <property type="entry name" value="ATPase domain of HSP90 chaperone/DNA topoisomerase II/histidine kinase"/>
    <property type="match status" value="1"/>
</dbReference>
<protein>
    <recommendedName>
        <fullName evidence="3">histidine kinase</fullName>
        <ecNumber evidence="3">2.7.13.3</ecNumber>
    </recommendedName>
</protein>
<evidence type="ECO:0000259" key="10">
    <source>
        <dbReference type="PROSITE" id="PS50109"/>
    </source>
</evidence>
<dbReference type="Pfam" id="PF02518">
    <property type="entry name" value="HATPase_c"/>
    <property type="match status" value="1"/>
</dbReference>
<dbReference type="InterPro" id="IPR003594">
    <property type="entry name" value="HATPase_dom"/>
</dbReference>
<evidence type="ECO:0000256" key="2">
    <source>
        <dbReference type="ARBA" id="ARBA00004370"/>
    </source>
</evidence>
<accession>A0A9D1JKZ2</accession>
<dbReference type="PROSITE" id="PS50109">
    <property type="entry name" value="HIS_KIN"/>
    <property type="match status" value="1"/>
</dbReference>
<dbReference type="Proteomes" id="UP000823935">
    <property type="component" value="Unassembled WGS sequence"/>
</dbReference>
<evidence type="ECO:0000256" key="7">
    <source>
        <dbReference type="ARBA" id="ARBA00023012"/>
    </source>
</evidence>
<reference evidence="12" key="2">
    <citation type="journal article" date="2021" name="PeerJ">
        <title>Extensive microbial diversity within the chicken gut microbiome revealed by metagenomics and culture.</title>
        <authorList>
            <person name="Gilroy R."/>
            <person name="Ravi A."/>
            <person name="Getino M."/>
            <person name="Pursley I."/>
            <person name="Horton D.L."/>
            <person name="Alikhan N.F."/>
            <person name="Baker D."/>
            <person name="Gharbi K."/>
            <person name="Hall N."/>
            <person name="Watson M."/>
            <person name="Adriaenssens E.M."/>
            <person name="Foster-Nyarko E."/>
            <person name="Jarju S."/>
            <person name="Secka A."/>
            <person name="Antonio M."/>
            <person name="Oren A."/>
            <person name="Chaudhuri R.R."/>
            <person name="La Ragione R."/>
            <person name="Hildebrand F."/>
            <person name="Pallen M.J."/>
        </authorList>
    </citation>
    <scope>NUCLEOTIDE SEQUENCE</scope>
    <source>
        <strain evidence="12">CHK190-19873</strain>
    </source>
</reference>
<keyword evidence="9" id="KW-1133">Transmembrane helix</keyword>
<dbReference type="InterPro" id="IPR050640">
    <property type="entry name" value="Bact_2-comp_sensor_kinase"/>
</dbReference>
<dbReference type="InterPro" id="IPR003660">
    <property type="entry name" value="HAMP_dom"/>
</dbReference>
<evidence type="ECO:0000313" key="13">
    <source>
        <dbReference type="Proteomes" id="UP000823935"/>
    </source>
</evidence>
<proteinExistence type="predicted"/>
<evidence type="ECO:0000256" key="6">
    <source>
        <dbReference type="ARBA" id="ARBA00022777"/>
    </source>
</evidence>
<comment type="caution">
    <text evidence="12">The sequence shown here is derived from an EMBL/GenBank/DDBJ whole genome shotgun (WGS) entry which is preliminary data.</text>
</comment>
<comment type="subcellular location">
    <subcellularLocation>
        <location evidence="2">Membrane</location>
    </subcellularLocation>
</comment>
<dbReference type="GO" id="GO:0016020">
    <property type="term" value="C:membrane"/>
    <property type="evidence" value="ECO:0007669"/>
    <property type="project" value="UniProtKB-SubCell"/>
</dbReference>
<dbReference type="EMBL" id="DVIQ01000097">
    <property type="protein sequence ID" value="HIS32690.1"/>
    <property type="molecule type" value="Genomic_DNA"/>
</dbReference>
<keyword evidence="7" id="KW-0902">Two-component regulatory system</keyword>
<feature type="transmembrane region" description="Helical" evidence="9">
    <location>
        <begin position="258"/>
        <end position="278"/>
    </location>
</feature>
<dbReference type="PROSITE" id="PS50885">
    <property type="entry name" value="HAMP"/>
    <property type="match status" value="1"/>
</dbReference>
<dbReference type="InterPro" id="IPR010559">
    <property type="entry name" value="Sig_transdc_His_kin_internal"/>
</dbReference>
<dbReference type="EC" id="2.7.13.3" evidence="3"/>
<dbReference type="Gene3D" id="6.10.340.10">
    <property type="match status" value="1"/>
</dbReference>
<keyword evidence="6 12" id="KW-0418">Kinase</keyword>
<keyword evidence="9" id="KW-0472">Membrane</keyword>
<dbReference type="GO" id="GO:0000155">
    <property type="term" value="F:phosphorelay sensor kinase activity"/>
    <property type="evidence" value="ECO:0007669"/>
    <property type="project" value="InterPro"/>
</dbReference>
<feature type="coiled-coil region" evidence="8">
    <location>
        <begin position="326"/>
        <end position="353"/>
    </location>
</feature>
<dbReference type="InterPro" id="IPR005467">
    <property type="entry name" value="His_kinase_dom"/>
</dbReference>
<name>A0A9D1JKZ2_9FIRM</name>